<feature type="region of interest" description="Disordered" evidence="1">
    <location>
        <begin position="1"/>
        <end position="33"/>
    </location>
</feature>
<reference evidence="2 3" key="1">
    <citation type="submission" date="2018-05" db="EMBL/GenBank/DDBJ databases">
        <title>Evolution of GPA BGCs.</title>
        <authorList>
            <person name="Waglechner N."/>
            <person name="Wright G.D."/>
        </authorList>
    </citation>
    <scope>NUCLEOTIDE SEQUENCE [LARGE SCALE GENOMIC DNA]</scope>
    <source>
        <strain evidence="2 3">DSM 5908</strain>
    </source>
</reference>
<feature type="compositionally biased region" description="Basic and acidic residues" evidence="1">
    <location>
        <begin position="377"/>
        <end position="386"/>
    </location>
</feature>
<sequence length="397" mass="39177">MVVAVSSTANVRRGAPLQPGLTAGETTPHSRLRAPRPWTASLQRPAAKILVAGGLTLAGWLLGAALSGNTASAAERQACPEAPAVSTVDHAPKPFAHGRHRKSHRETGADACAAQPADGTVSGADPGETPSTAETEPTVETQPDETATAPTKDTKDTPATASVEKPAATLKVTSSGGDLLGGLVGGVLNVVGGTLTTVTSTVGAVTDTLSHTVLAPLTQPLGGNPGAPTLLPLDDVLAPVFGGSSNSGGVTAIVPGLVTGTATQATGAVQTETAPVAAPATAADAQQSTSRAAVARLVVRHQEQLPVVQERPRDYGVHATGGGGGDSTPGLPGGTTAPSAPAPTAAPGHDGPGGARHAFAVHTDDVTTTQLKLIGTSRDHDVDGAGREAALPTTSPD</sequence>
<keyword evidence="3" id="KW-1185">Reference proteome</keyword>
<feature type="compositionally biased region" description="Low complexity" evidence="1">
    <location>
        <begin position="146"/>
        <end position="161"/>
    </location>
</feature>
<gene>
    <name evidence="2" type="ORF">DMA12_30760</name>
</gene>
<feature type="compositionally biased region" description="Polar residues" evidence="1">
    <location>
        <begin position="1"/>
        <end position="10"/>
    </location>
</feature>
<accession>A0A428W7Z2</accession>
<evidence type="ECO:0000313" key="3">
    <source>
        <dbReference type="Proteomes" id="UP000286716"/>
    </source>
</evidence>
<feature type="compositionally biased region" description="Low complexity" evidence="1">
    <location>
        <begin position="334"/>
        <end position="348"/>
    </location>
</feature>
<dbReference type="Proteomes" id="UP000286716">
    <property type="component" value="Unassembled WGS sequence"/>
</dbReference>
<dbReference type="AlphaFoldDB" id="A0A428W7Z2"/>
<comment type="caution">
    <text evidence="2">The sequence shown here is derived from an EMBL/GenBank/DDBJ whole genome shotgun (WGS) entry which is preliminary data.</text>
</comment>
<evidence type="ECO:0000256" key="1">
    <source>
        <dbReference type="SAM" id="MobiDB-lite"/>
    </source>
</evidence>
<feature type="region of interest" description="Disordered" evidence="1">
    <location>
        <begin position="309"/>
        <end position="397"/>
    </location>
</feature>
<organism evidence="2 3">
    <name type="scientific">Amycolatopsis balhimycina DSM 5908</name>
    <dbReference type="NCBI Taxonomy" id="1081091"/>
    <lineage>
        <taxon>Bacteria</taxon>
        <taxon>Bacillati</taxon>
        <taxon>Actinomycetota</taxon>
        <taxon>Actinomycetes</taxon>
        <taxon>Pseudonocardiales</taxon>
        <taxon>Pseudonocardiaceae</taxon>
        <taxon>Amycolatopsis</taxon>
    </lineage>
</organism>
<feature type="compositionally biased region" description="Gly residues" evidence="1">
    <location>
        <begin position="319"/>
        <end position="333"/>
    </location>
</feature>
<protein>
    <submittedName>
        <fullName evidence="2">Uncharacterized protein</fullName>
    </submittedName>
</protein>
<dbReference type="OrthoDB" id="3627673at2"/>
<name>A0A428W7Z2_AMYBA</name>
<feature type="region of interest" description="Disordered" evidence="1">
    <location>
        <begin position="82"/>
        <end position="162"/>
    </location>
</feature>
<proteinExistence type="predicted"/>
<feature type="compositionally biased region" description="Polar residues" evidence="1">
    <location>
        <begin position="129"/>
        <end position="145"/>
    </location>
</feature>
<dbReference type="EMBL" id="QHHU01000047">
    <property type="protein sequence ID" value="RSM39199.1"/>
    <property type="molecule type" value="Genomic_DNA"/>
</dbReference>
<evidence type="ECO:0000313" key="2">
    <source>
        <dbReference type="EMBL" id="RSM39199.1"/>
    </source>
</evidence>